<dbReference type="RefSeq" id="WP_116710205.1">
    <property type="nucleotide sequence ID" value="NZ_QEKW01000014.1"/>
</dbReference>
<dbReference type="GO" id="GO:0022857">
    <property type="term" value="F:transmembrane transporter activity"/>
    <property type="evidence" value="ECO:0007669"/>
    <property type="project" value="InterPro"/>
</dbReference>
<evidence type="ECO:0000256" key="7">
    <source>
        <dbReference type="ARBA" id="ARBA00023136"/>
    </source>
</evidence>
<feature type="transmembrane region" description="Helical" evidence="9">
    <location>
        <begin position="169"/>
        <end position="187"/>
    </location>
</feature>
<proteinExistence type="inferred from homology"/>
<feature type="transmembrane region" description="Helical" evidence="9">
    <location>
        <begin position="215"/>
        <end position="236"/>
    </location>
</feature>
<feature type="transmembrane region" description="Helical" evidence="9">
    <location>
        <begin position="376"/>
        <end position="399"/>
    </location>
</feature>
<keyword evidence="7 9" id="KW-0472">Membrane</keyword>
<dbReference type="EMBL" id="QEKW01000014">
    <property type="protein sequence ID" value="PVZ05788.1"/>
    <property type="molecule type" value="Genomic_DNA"/>
</dbReference>
<feature type="compositionally biased region" description="Basic and acidic residues" evidence="8">
    <location>
        <begin position="630"/>
        <end position="643"/>
    </location>
</feature>
<evidence type="ECO:0000256" key="2">
    <source>
        <dbReference type="ARBA" id="ARBA00005658"/>
    </source>
</evidence>
<dbReference type="GO" id="GO:0005886">
    <property type="term" value="C:plasma membrane"/>
    <property type="evidence" value="ECO:0007669"/>
    <property type="project" value="UniProtKB-SubCell"/>
</dbReference>
<keyword evidence="11" id="KW-1185">Reference proteome</keyword>
<feature type="transmembrane region" description="Helical" evidence="9">
    <location>
        <begin position="467"/>
        <end position="486"/>
    </location>
</feature>
<feature type="transmembrane region" description="Helical" evidence="9">
    <location>
        <begin position="498"/>
        <end position="518"/>
    </location>
</feature>
<evidence type="ECO:0000313" key="11">
    <source>
        <dbReference type="Proteomes" id="UP000245639"/>
    </source>
</evidence>
<gene>
    <name evidence="10" type="ORF">C8D89_11442</name>
</gene>
<evidence type="ECO:0000256" key="9">
    <source>
        <dbReference type="SAM" id="Phobius"/>
    </source>
</evidence>
<feature type="transmembrane region" description="Helical" evidence="9">
    <location>
        <begin position="33"/>
        <end position="52"/>
    </location>
</feature>
<dbReference type="PANTHER" id="PTHR30047:SF7">
    <property type="entry name" value="HIGH-AFFINITY CHOLINE TRANSPORT PROTEIN"/>
    <property type="match status" value="1"/>
</dbReference>
<keyword evidence="3" id="KW-0813">Transport</keyword>
<feature type="region of interest" description="Disordered" evidence="8">
    <location>
        <begin position="563"/>
        <end position="643"/>
    </location>
</feature>
<comment type="similarity">
    <text evidence="2">Belongs to the BCCT transporter (TC 2.A.15) family.</text>
</comment>
<dbReference type="OrthoDB" id="9775735at2"/>
<feature type="transmembrane region" description="Helical" evidence="9">
    <location>
        <begin position="346"/>
        <end position="364"/>
    </location>
</feature>
<evidence type="ECO:0000256" key="6">
    <source>
        <dbReference type="ARBA" id="ARBA00022989"/>
    </source>
</evidence>
<dbReference type="PANTHER" id="PTHR30047">
    <property type="entry name" value="HIGH-AFFINITY CHOLINE TRANSPORT PROTEIN-RELATED"/>
    <property type="match status" value="1"/>
</dbReference>
<evidence type="ECO:0000256" key="3">
    <source>
        <dbReference type="ARBA" id="ARBA00022448"/>
    </source>
</evidence>
<evidence type="ECO:0000256" key="1">
    <source>
        <dbReference type="ARBA" id="ARBA00004651"/>
    </source>
</evidence>
<name>A0A2U1F0T6_9PSEU</name>
<feature type="transmembrane region" description="Helical" evidence="9">
    <location>
        <begin position="112"/>
        <end position="133"/>
    </location>
</feature>
<keyword evidence="6 9" id="KW-1133">Transmembrane helix</keyword>
<evidence type="ECO:0000313" key="10">
    <source>
        <dbReference type="EMBL" id="PVZ05788.1"/>
    </source>
</evidence>
<reference evidence="10 11" key="1">
    <citation type="submission" date="2018-04" db="EMBL/GenBank/DDBJ databases">
        <title>Genomic Encyclopedia of Type Strains, Phase IV (KMG-IV): sequencing the most valuable type-strain genomes for metagenomic binning, comparative biology and taxonomic classification.</title>
        <authorList>
            <person name="Goeker M."/>
        </authorList>
    </citation>
    <scope>NUCLEOTIDE SEQUENCE [LARGE SCALE GENOMIC DNA]</scope>
    <source>
        <strain evidence="10 11">DSM 45771</strain>
    </source>
</reference>
<feature type="transmembrane region" description="Helical" evidence="9">
    <location>
        <begin position="72"/>
        <end position="92"/>
    </location>
</feature>
<comment type="subcellular location">
    <subcellularLocation>
        <location evidence="1">Cell membrane</location>
        <topology evidence="1">Multi-pass membrane protein</topology>
    </subcellularLocation>
</comment>
<feature type="transmembrane region" description="Helical" evidence="9">
    <location>
        <begin position="423"/>
        <end position="446"/>
    </location>
</feature>
<feature type="transmembrane region" description="Helical" evidence="9">
    <location>
        <begin position="289"/>
        <end position="308"/>
    </location>
</feature>
<dbReference type="Proteomes" id="UP000245639">
    <property type="component" value="Unassembled WGS sequence"/>
</dbReference>
<dbReference type="AlphaFoldDB" id="A0A2U1F0T6"/>
<dbReference type="InterPro" id="IPR018093">
    <property type="entry name" value="BCCT_CS"/>
</dbReference>
<sequence>MTQELSSPPGPPDGQPADESTGSAADRQHGTDWVVFGIGAALAVIFVVWGVVGTESLTNVSSAMLSAVIRGGGWGFILAATGFVAFALWLAFSRFGRIRLGRDDEQPEFRTVSWIAMMFSAGMGIGLMFYGVAEPLSFFTEPPPGSVMPGDQVGALRTAMATSLFHWTLHPWAIYAVVGLAIAYSTFRKGRRQLISSAFIPLIGERAANGAVGRVIDIIAIFATIFGSAASLGLGALQIGGGLDVTGFLPDAGNEVLVPLIIVLTAAFVLSAVSGVAKGIQWLSNINMVLAGILALFLFVVGPTVIILDLLPTAVGAYIGDWAEMVGRTEATGGEAMLEWLSSWTVFYWAWWISWTPFVGMFLAKISRGRTIRQFVGGVILVPSLVSLVWFAIFGGTAISQQQAGLNPAAADTQDQLFAVLGAYPWATFTGLLVMVLVAIFFVSGADAASIVTGTLSQGGSDEPSRWVVIFWGTVMGAVAIIMLLVGGEDALSGLQSLTILVAAPFVVIMVLLCVAFMRDLNHDPVILRETKGLEVIEQAVDYGTEKHGEDFYLRVRAFPAESSRRSATGPEPSGPTYADVRGVQDPFAESEGAPATRSVPRDDDPAGTEVVDTGPGAEATKHTKRGRHERTEAAGRPSADRE</sequence>
<comment type="caution">
    <text evidence="10">The sequence shown here is derived from an EMBL/GenBank/DDBJ whole genome shotgun (WGS) entry which is preliminary data.</text>
</comment>
<keyword evidence="4" id="KW-1003">Cell membrane</keyword>
<evidence type="ECO:0000256" key="5">
    <source>
        <dbReference type="ARBA" id="ARBA00022692"/>
    </source>
</evidence>
<accession>A0A2U1F0T6</accession>
<dbReference type="Pfam" id="PF02028">
    <property type="entry name" value="BCCT"/>
    <property type="match status" value="1"/>
</dbReference>
<protein>
    <submittedName>
        <fullName evidence="10">Choline/carnitine/betaine transport</fullName>
    </submittedName>
</protein>
<dbReference type="PROSITE" id="PS01303">
    <property type="entry name" value="BCCT"/>
    <property type="match status" value="1"/>
</dbReference>
<dbReference type="InterPro" id="IPR000060">
    <property type="entry name" value="BCCT_transptr"/>
</dbReference>
<evidence type="ECO:0000256" key="4">
    <source>
        <dbReference type="ARBA" id="ARBA00022475"/>
    </source>
</evidence>
<feature type="transmembrane region" description="Helical" evidence="9">
    <location>
        <begin position="256"/>
        <end position="277"/>
    </location>
</feature>
<feature type="region of interest" description="Disordered" evidence="8">
    <location>
        <begin position="1"/>
        <end position="25"/>
    </location>
</feature>
<organism evidence="10 11">
    <name type="scientific">Actinomycetospora cinnamomea</name>
    <dbReference type="NCBI Taxonomy" id="663609"/>
    <lineage>
        <taxon>Bacteria</taxon>
        <taxon>Bacillati</taxon>
        <taxon>Actinomycetota</taxon>
        <taxon>Actinomycetes</taxon>
        <taxon>Pseudonocardiales</taxon>
        <taxon>Pseudonocardiaceae</taxon>
        <taxon>Actinomycetospora</taxon>
    </lineage>
</organism>
<keyword evidence="5 9" id="KW-0812">Transmembrane</keyword>
<evidence type="ECO:0000256" key="8">
    <source>
        <dbReference type="SAM" id="MobiDB-lite"/>
    </source>
</evidence>
<dbReference type="NCBIfam" id="TIGR00842">
    <property type="entry name" value="bcct"/>
    <property type="match status" value="1"/>
</dbReference>